<evidence type="ECO:0000313" key="3">
    <source>
        <dbReference type="Proteomes" id="UP000027725"/>
    </source>
</evidence>
<feature type="domain" description="DUF1937" evidence="1">
    <location>
        <begin position="43"/>
        <end position="162"/>
    </location>
</feature>
<evidence type="ECO:0000259" key="1">
    <source>
        <dbReference type="Pfam" id="PF09152"/>
    </source>
</evidence>
<reference evidence="2 3" key="1">
    <citation type="submission" date="2014-03" db="EMBL/GenBank/DDBJ databases">
        <title>The draft genome sequence of Thioclava dalianensis DLFJ1-1.</title>
        <authorList>
            <person name="Lai Q."/>
            <person name="Shao Z."/>
        </authorList>
    </citation>
    <scope>NUCLEOTIDE SEQUENCE [LARGE SCALE GENOMIC DNA]</scope>
    <source>
        <strain evidence="2 3">DLFJ1-1</strain>
    </source>
</reference>
<dbReference type="OrthoDB" id="7667771at2"/>
<dbReference type="InterPro" id="IPR015235">
    <property type="entry name" value="DUF1937"/>
</dbReference>
<sequence>MGHFGRLAPVDPDWGWLRETFAGSNLLRVDCHVSDVCGIGSDRVIYLATPYSREVVGPNGQWLPDLHASMTRVAGWWSGRLSVEGGTPISPIICADHVIRYAQSAGQGPDPLDDPWWSSWCLPLMRAAGCFAVPPITGWDRSRGVWREVCWALERGVPVCLIARPAAIGGAQ</sequence>
<dbReference type="STRING" id="1185766.SAMN05216224_10835"/>
<keyword evidence="3" id="KW-1185">Reference proteome</keyword>
<protein>
    <recommendedName>
        <fullName evidence="1">DUF1937 domain-containing protein</fullName>
    </recommendedName>
</protein>
<dbReference type="Proteomes" id="UP000027725">
    <property type="component" value="Unassembled WGS sequence"/>
</dbReference>
<organism evidence="2 3">
    <name type="scientific">Thioclava dalianensis</name>
    <dbReference type="NCBI Taxonomy" id="1185766"/>
    <lineage>
        <taxon>Bacteria</taxon>
        <taxon>Pseudomonadati</taxon>
        <taxon>Pseudomonadota</taxon>
        <taxon>Alphaproteobacteria</taxon>
        <taxon>Rhodobacterales</taxon>
        <taxon>Paracoccaceae</taxon>
        <taxon>Thioclava</taxon>
    </lineage>
</organism>
<accession>A0A074TE33</accession>
<dbReference type="Gene3D" id="3.40.50.10400">
    <property type="entry name" value="Hypothetical protein PA1492"/>
    <property type="match status" value="1"/>
</dbReference>
<dbReference type="SUPFAM" id="SSF52309">
    <property type="entry name" value="N-(deoxy)ribosyltransferase-like"/>
    <property type="match status" value="1"/>
</dbReference>
<name>A0A074TE33_9RHOB</name>
<dbReference type="AlphaFoldDB" id="A0A074TE33"/>
<dbReference type="eggNOG" id="ENOG5032XYE">
    <property type="taxonomic scope" value="Bacteria"/>
</dbReference>
<evidence type="ECO:0000313" key="2">
    <source>
        <dbReference type="EMBL" id="KEP68430.1"/>
    </source>
</evidence>
<proteinExistence type="predicted"/>
<dbReference type="Pfam" id="PF09152">
    <property type="entry name" value="DUF1937"/>
    <property type="match status" value="1"/>
</dbReference>
<dbReference type="RefSeq" id="WP_038068610.1">
    <property type="nucleotide sequence ID" value="NZ_FOVB01000008.1"/>
</dbReference>
<comment type="caution">
    <text evidence="2">The sequence shown here is derived from an EMBL/GenBank/DDBJ whole genome shotgun (WGS) entry which is preliminary data.</text>
</comment>
<gene>
    <name evidence="2" type="ORF">DL1_11855</name>
</gene>
<dbReference type="EMBL" id="JHEH01000033">
    <property type="protein sequence ID" value="KEP68430.1"/>
    <property type="molecule type" value="Genomic_DNA"/>
</dbReference>